<dbReference type="PROSITE" id="PS50076">
    <property type="entry name" value="DNAJ_2"/>
    <property type="match status" value="1"/>
</dbReference>
<dbReference type="Pfam" id="PF00226">
    <property type="entry name" value="DnaJ"/>
    <property type="match status" value="1"/>
</dbReference>
<sequence>MSIEECYQILDLPPGASTEEIKRAYRKQAKAFHPDINHSADALVEFLRVSQAYQLLSNNYYYNSGWVFYQQQTYYSYRQETPQEKAARFAKMQYEEFKRNNELFKQSSWYMPFKIITYLVCLMGALIAVGFMVAPFLMMFENQIMALYMFPVIFVGIAAMSSVFKLTNEVSQYF</sequence>
<keyword evidence="1" id="KW-0472">Membrane</keyword>
<feature type="domain" description="J" evidence="2">
    <location>
        <begin position="5"/>
        <end position="78"/>
    </location>
</feature>
<name>A0ABT8R6I4_9BACT</name>
<keyword evidence="4" id="KW-1185">Reference proteome</keyword>
<reference evidence="3" key="1">
    <citation type="submission" date="2023-07" db="EMBL/GenBank/DDBJ databases">
        <title>The genome sequence of Rhodocytophaga aerolata KACC 12507.</title>
        <authorList>
            <person name="Zhang X."/>
        </authorList>
    </citation>
    <scope>NUCLEOTIDE SEQUENCE</scope>
    <source>
        <strain evidence="3">KACC 12507</strain>
    </source>
</reference>
<organism evidence="3 4">
    <name type="scientific">Rhodocytophaga aerolata</name>
    <dbReference type="NCBI Taxonomy" id="455078"/>
    <lineage>
        <taxon>Bacteria</taxon>
        <taxon>Pseudomonadati</taxon>
        <taxon>Bacteroidota</taxon>
        <taxon>Cytophagia</taxon>
        <taxon>Cytophagales</taxon>
        <taxon>Rhodocytophagaceae</taxon>
        <taxon>Rhodocytophaga</taxon>
    </lineage>
</organism>
<evidence type="ECO:0000256" key="1">
    <source>
        <dbReference type="SAM" id="Phobius"/>
    </source>
</evidence>
<comment type="caution">
    <text evidence="3">The sequence shown here is derived from an EMBL/GenBank/DDBJ whole genome shotgun (WGS) entry which is preliminary data.</text>
</comment>
<dbReference type="CDD" id="cd06257">
    <property type="entry name" value="DnaJ"/>
    <property type="match status" value="1"/>
</dbReference>
<dbReference type="PANTHER" id="PTHR43908">
    <property type="entry name" value="AT29763P-RELATED"/>
    <property type="match status" value="1"/>
</dbReference>
<dbReference type="SUPFAM" id="SSF46565">
    <property type="entry name" value="Chaperone J-domain"/>
    <property type="match status" value="1"/>
</dbReference>
<dbReference type="Proteomes" id="UP001168528">
    <property type="component" value="Unassembled WGS sequence"/>
</dbReference>
<dbReference type="PANTHER" id="PTHR43908:SF3">
    <property type="entry name" value="AT29763P-RELATED"/>
    <property type="match status" value="1"/>
</dbReference>
<proteinExistence type="predicted"/>
<gene>
    <name evidence="3" type="ORF">Q0590_15665</name>
</gene>
<dbReference type="Gene3D" id="1.10.287.110">
    <property type="entry name" value="DnaJ domain"/>
    <property type="match status" value="1"/>
</dbReference>
<accession>A0ABT8R6I4</accession>
<dbReference type="InterPro" id="IPR036869">
    <property type="entry name" value="J_dom_sf"/>
</dbReference>
<keyword evidence="1" id="KW-0812">Transmembrane</keyword>
<keyword evidence="1" id="KW-1133">Transmembrane helix</keyword>
<feature type="transmembrane region" description="Helical" evidence="1">
    <location>
        <begin position="115"/>
        <end position="138"/>
    </location>
</feature>
<protein>
    <submittedName>
        <fullName evidence="3">J domain-containing protein</fullName>
    </submittedName>
</protein>
<dbReference type="InterPro" id="IPR051100">
    <property type="entry name" value="DnaJ_subfamily_B/C"/>
</dbReference>
<dbReference type="RefSeq" id="WP_302038512.1">
    <property type="nucleotide sequence ID" value="NZ_JAUKPO010000008.1"/>
</dbReference>
<dbReference type="PRINTS" id="PR00625">
    <property type="entry name" value="JDOMAIN"/>
</dbReference>
<evidence type="ECO:0000313" key="4">
    <source>
        <dbReference type="Proteomes" id="UP001168528"/>
    </source>
</evidence>
<feature type="transmembrane region" description="Helical" evidence="1">
    <location>
        <begin position="144"/>
        <end position="164"/>
    </location>
</feature>
<evidence type="ECO:0000259" key="2">
    <source>
        <dbReference type="PROSITE" id="PS50076"/>
    </source>
</evidence>
<dbReference type="EMBL" id="JAUKPO010000008">
    <property type="protein sequence ID" value="MDO1447708.1"/>
    <property type="molecule type" value="Genomic_DNA"/>
</dbReference>
<evidence type="ECO:0000313" key="3">
    <source>
        <dbReference type="EMBL" id="MDO1447708.1"/>
    </source>
</evidence>
<dbReference type="SMART" id="SM00271">
    <property type="entry name" value="DnaJ"/>
    <property type="match status" value="1"/>
</dbReference>
<dbReference type="InterPro" id="IPR001623">
    <property type="entry name" value="DnaJ_domain"/>
</dbReference>